<dbReference type="InterPro" id="IPR019818">
    <property type="entry name" value="IsoCit/isopropylmalate_DH_CS"/>
</dbReference>
<protein>
    <recommendedName>
        <fullName evidence="4">Isocitrate dehydrogenase [NAD] subunit, mitochondrial</fullName>
    </recommendedName>
</protein>
<dbReference type="Gene3D" id="3.40.718.10">
    <property type="entry name" value="Isopropylmalate Dehydrogenase"/>
    <property type="match status" value="1"/>
</dbReference>
<dbReference type="Proteomes" id="UP000694941">
    <property type="component" value="Unplaced"/>
</dbReference>
<dbReference type="InterPro" id="IPR004434">
    <property type="entry name" value="Isocitrate_DH_NAD"/>
</dbReference>
<dbReference type="InterPro" id="IPR024084">
    <property type="entry name" value="IsoPropMal-DH-like_dom"/>
</dbReference>
<keyword evidence="3 4" id="KW-0809">Transit peptide</keyword>
<evidence type="ECO:0000313" key="7">
    <source>
        <dbReference type="RefSeq" id="XP_013788757.1"/>
    </source>
</evidence>
<dbReference type="SUPFAM" id="SSF53659">
    <property type="entry name" value="Isocitrate/Isopropylmalate dehydrogenase-like"/>
    <property type="match status" value="1"/>
</dbReference>
<comment type="subcellular location">
    <subcellularLocation>
        <location evidence="4">Mitochondrion</location>
    </subcellularLocation>
</comment>
<dbReference type="PROSITE" id="PS00470">
    <property type="entry name" value="IDH_IMDH"/>
    <property type="match status" value="1"/>
</dbReference>
<name>A0ABM1BU92_LIMPO</name>
<evidence type="ECO:0000256" key="1">
    <source>
        <dbReference type="ARBA" id="ARBA00007769"/>
    </source>
</evidence>
<dbReference type="NCBIfam" id="TIGR00175">
    <property type="entry name" value="mito_nad_idh"/>
    <property type="match status" value="1"/>
</dbReference>
<dbReference type="RefSeq" id="XP_013788757.1">
    <property type="nucleotide sequence ID" value="XM_013933303.2"/>
</dbReference>
<gene>
    <name evidence="7" type="primary">LOC106472648</name>
</gene>
<keyword evidence="6" id="KW-1185">Reference proteome</keyword>
<comment type="similarity">
    <text evidence="1 4">Belongs to the isocitrate and isopropylmalate dehydrogenases family.</text>
</comment>
<dbReference type="SMART" id="SM01329">
    <property type="entry name" value="Iso_dh"/>
    <property type="match status" value="1"/>
</dbReference>
<proteinExistence type="inferred from homology"/>
<dbReference type="PANTHER" id="PTHR11835:SF60">
    <property type="entry name" value="ISOCITRATE DEHYDROGENASE [NAD] SUBUNIT, MITOCHONDRIAL"/>
    <property type="match status" value="1"/>
</dbReference>
<reference evidence="7" key="1">
    <citation type="submission" date="2025-08" db="UniProtKB">
        <authorList>
            <consortium name="RefSeq"/>
        </authorList>
    </citation>
    <scope>IDENTIFICATION</scope>
    <source>
        <tissue evidence="7">Muscle</tissue>
    </source>
</reference>
<evidence type="ECO:0000256" key="2">
    <source>
        <dbReference type="ARBA" id="ARBA00022532"/>
    </source>
</evidence>
<feature type="domain" description="Isopropylmalate dehydrogenase-like" evidence="5">
    <location>
        <begin position="67"/>
        <end position="390"/>
    </location>
</feature>
<organism evidence="6 7">
    <name type="scientific">Limulus polyphemus</name>
    <name type="common">Atlantic horseshoe crab</name>
    <dbReference type="NCBI Taxonomy" id="6850"/>
    <lineage>
        <taxon>Eukaryota</taxon>
        <taxon>Metazoa</taxon>
        <taxon>Ecdysozoa</taxon>
        <taxon>Arthropoda</taxon>
        <taxon>Chelicerata</taxon>
        <taxon>Merostomata</taxon>
        <taxon>Xiphosura</taxon>
        <taxon>Limulidae</taxon>
        <taxon>Limulus</taxon>
    </lineage>
</organism>
<evidence type="ECO:0000313" key="6">
    <source>
        <dbReference type="Proteomes" id="UP000694941"/>
    </source>
</evidence>
<dbReference type="PANTHER" id="PTHR11835">
    <property type="entry name" value="DECARBOXYLATING DEHYDROGENASES-ISOCITRATE, ISOPROPYLMALATE, TARTRATE"/>
    <property type="match status" value="1"/>
</dbReference>
<dbReference type="GeneID" id="106472648"/>
<keyword evidence="4" id="KW-0496">Mitochondrion</keyword>
<sequence length="400" mass="44889">MALYYNRKIFNVCMKNCFTIHLNFRKFKNVRAVLPVVFWRNQQDRQFSSTVLTRTNRVQAKYGGRFMVTMLPGDGIGPELMGHVKEVFRYAGVPVDFEEVHLESSQEDMKHVHKAITSIQRNGVALKGNIETRTNCPNFKSRNVELRLQLGLFANVLHCQSQPGVRTRHRDIDIVLIRQNTEGEYSCLEHENVKGVVESLKIITREKSEQIARYAFDYAQQHNRKKVTAVHKANIMKLTDGLFLQCCKEVAAEYSDIQFDNMIIDNCSMQLVANPHQFDVLLLPNLYGNILNNIACGLVGGPGLTSGRNYGNEYALFETGTRNTGKSIAGKNIANPIAMLNAGVDLLKHLGLTTHSKVISAAVDKTLNVDQIHTPDLGGQATTTDVMQNIIKEVVANTQL</sequence>
<evidence type="ECO:0000259" key="5">
    <source>
        <dbReference type="SMART" id="SM01329"/>
    </source>
</evidence>
<accession>A0ABM1BU92</accession>
<keyword evidence="2 4" id="KW-0816">Tricarboxylic acid cycle</keyword>
<dbReference type="Pfam" id="PF00180">
    <property type="entry name" value="Iso_dh"/>
    <property type="match status" value="1"/>
</dbReference>
<evidence type="ECO:0000256" key="3">
    <source>
        <dbReference type="ARBA" id="ARBA00022946"/>
    </source>
</evidence>
<evidence type="ECO:0000256" key="4">
    <source>
        <dbReference type="RuleBase" id="RU361266"/>
    </source>
</evidence>